<evidence type="ECO:0000256" key="3">
    <source>
        <dbReference type="ARBA" id="ARBA00010780"/>
    </source>
</evidence>
<feature type="region of interest" description="Disordered" evidence="12">
    <location>
        <begin position="645"/>
        <end position="731"/>
    </location>
</feature>
<dbReference type="InterPro" id="IPR026777">
    <property type="entry name" value="PRM1"/>
</dbReference>
<accession>A0AAE1I659</accession>
<protein>
    <recommendedName>
        <fullName evidence="10">Plasma membrane fusion protein PRM1</fullName>
    </recommendedName>
</protein>
<feature type="transmembrane region" description="Helical" evidence="10">
    <location>
        <begin position="58"/>
        <end position="80"/>
    </location>
</feature>
<evidence type="ECO:0000256" key="9">
    <source>
        <dbReference type="ARBA" id="ARBA00023180"/>
    </source>
</evidence>
<comment type="function">
    <text evidence="1 10">Involved in cell fusion during mating by stabilizing the plasma membrane fusion event.</text>
</comment>
<dbReference type="PANTHER" id="PTHR31030:SF1">
    <property type="entry name" value="PLASMA MEMBRANE FUSION PROTEIN PRM1"/>
    <property type="match status" value="1"/>
</dbReference>
<feature type="region of interest" description="Disordered" evidence="12">
    <location>
        <begin position="1"/>
        <end position="37"/>
    </location>
</feature>
<dbReference type="GO" id="GO:0032220">
    <property type="term" value="P:plasma membrane fusion involved in cytogamy"/>
    <property type="evidence" value="ECO:0007669"/>
    <property type="project" value="TreeGrafter"/>
</dbReference>
<feature type="coiled-coil region" evidence="11">
    <location>
        <begin position="70"/>
        <end position="97"/>
    </location>
</feature>
<keyword evidence="6 10" id="KW-0184">Conjugation</keyword>
<dbReference type="RefSeq" id="XP_062751242.1">
    <property type="nucleotide sequence ID" value="XM_062904780.1"/>
</dbReference>
<comment type="similarity">
    <text evidence="3 10">Belongs to the PRM1 family.</text>
</comment>
<reference evidence="13" key="1">
    <citation type="submission" date="2023-11" db="EMBL/GenBank/DDBJ databases">
        <title>The genome sequences of three competitors of mushroom-forming fungi.</title>
        <authorList>
            <person name="Beijen E."/>
            <person name="Ohm R.A."/>
        </authorList>
    </citation>
    <scope>NUCLEOTIDE SEQUENCE</scope>
    <source>
        <strain evidence="13">CBS 100526</strain>
    </source>
</reference>
<keyword evidence="9" id="KW-0325">Glycoprotein</keyword>
<keyword evidence="7 10" id="KW-1133">Transmembrane helix</keyword>
<evidence type="ECO:0000256" key="7">
    <source>
        <dbReference type="ARBA" id="ARBA00022989"/>
    </source>
</evidence>
<feature type="transmembrane region" description="Helical" evidence="10">
    <location>
        <begin position="611"/>
        <end position="634"/>
    </location>
</feature>
<evidence type="ECO:0000256" key="4">
    <source>
        <dbReference type="ARBA" id="ARBA00022475"/>
    </source>
</evidence>
<name>A0AAE1I659_9HYPO</name>
<gene>
    <name evidence="13" type="ORF">Triagg1_9785</name>
</gene>
<dbReference type="GO" id="GO:0043332">
    <property type="term" value="C:mating projection tip"/>
    <property type="evidence" value="ECO:0007669"/>
    <property type="project" value="UniProtKB-UniRule"/>
</dbReference>
<dbReference type="Proteomes" id="UP001273209">
    <property type="component" value="Unassembled WGS sequence"/>
</dbReference>
<comment type="caution">
    <text evidence="13">The sequence shown here is derived from an EMBL/GenBank/DDBJ whole genome shotgun (WGS) entry which is preliminary data.</text>
</comment>
<feature type="transmembrane region" description="Helical" evidence="10">
    <location>
        <begin position="329"/>
        <end position="349"/>
    </location>
</feature>
<dbReference type="GeneID" id="87924685"/>
<comment type="subcellular location">
    <subcellularLocation>
        <location evidence="2 10">Cell membrane</location>
        <topology evidence="2 10">Multi-pass membrane protein</topology>
    </subcellularLocation>
</comment>
<evidence type="ECO:0000256" key="12">
    <source>
        <dbReference type="SAM" id="MobiDB-lite"/>
    </source>
</evidence>
<proteinExistence type="inferred from homology"/>
<evidence type="ECO:0000313" key="13">
    <source>
        <dbReference type="EMBL" id="KAK4062667.1"/>
    </source>
</evidence>
<keyword evidence="8 10" id="KW-0472">Membrane</keyword>
<evidence type="ECO:0000256" key="6">
    <source>
        <dbReference type="ARBA" id="ARBA00022971"/>
    </source>
</evidence>
<evidence type="ECO:0000256" key="2">
    <source>
        <dbReference type="ARBA" id="ARBA00004651"/>
    </source>
</evidence>
<evidence type="ECO:0000256" key="8">
    <source>
        <dbReference type="ARBA" id="ARBA00023136"/>
    </source>
</evidence>
<keyword evidence="14" id="KW-1185">Reference proteome</keyword>
<dbReference type="GO" id="GO:0005886">
    <property type="term" value="C:plasma membrane"/>
    <property type="evidence" value="ECO:0007669"/>
    <property type="project" value="UniProtKB-SubCell"/>
</dbReference>
<comment type="caution">
    <text evidence="10">Lacks conserved residue(s) required for the propagation of feature annotation.</text>
</comment>
<keyword evidence="5 10" id="KW-0812">Transmembrane</keyword>
<keyword evidence="11" id="KW-0175">Coiled coil</keyword>
<dbReference type="PANTHER" id="PTHR31030">
    <property type="entry name" value="PLASMA MEMBRANE FUSION PROTEIN PRM1"/>
    <property type="match status" value="1"/>
</dbReference>
<feature type="transmembrane region" description="Helical" evidence="10">
    <location>
        <begin position="401"/>
        <end position="434"/>
    </location>
</feature>
<evidence type="ECO:0000256" key="1">
    <source>
        <dbReference type="ARBA" id="ARBA00002512"/>
    </source>
</evidence>
<sequence>MFLSRNGENPPPFPHVPETLRLDSVDPSRPQGSIEPRADTAPYITPYLSLRSRLSQIWINRWTVLLIIVLARTVILIAQLRENLADAEVKALSACEKVEGVGSAMASMPHYLSQGVNDLVALGVETSVHGMVELLDMVISGVENIIIFYINFLTATYTCLVTAMIHGTLDVVANVTADATEAFNGLINGTVTDISKLANSLQNAISNMTASIEDSVFGKLLPSIPKVNFTGPIEELKDFQLNSTGFVGGVQELNDKLPTFEEVQNLTETAISYPFEKLREALDEHYGKYEFNKSAFPLAEKQELTFCSDNDSLNRFFTNLQEMVSKARVTFIVVLSLVAVGAMVPMAWLEIRRWRLQKQHSKLVNQGEQDPMDVIYIASRPHTASYGIRFTKNMSGKKQILVRWCIAYATSPAALFVLSLALSGFFACICQYILLRSVQEKTPALSQEVGSFAENVVDSLRNVSDSWAASANGVITDLNDEINNDLFGYVNNATTAVNDTINVFVDKMQEGLDAALGGTILLGPIQSVLHCVIGLKIESVQKGLTWVHDHAHVTLPLFPNDTFSAGANSSMAGDSGVNSFLSDPSSASADEVSGAVDHVTNWLRGNLVQEALISTGIFLVYVIVVLIGVIQTLVGLNTDERSRAEGGIRYPTQENERPISTAPSVRSSWSRDPPPPWEPTASSSNAVGGSSGSSSSARDANNEKFVYGASPTKPSMRSNNPYDGYNEKNAF</sequence>
<dbReference type="AlphaFoldDB" id="A0AAE1I659"/>
<evidence type="ECO:0000313" key="14">
    <source>
        <dbReference type="Proteomes" id="UP001273209"/>
    </source>
</evidence>
<keyword evidence="4 10" id="KW-1003">Cell membrane</keyword>
<feature type="compositionally biased region" description="Low complexity" evidence="12">
    <location>
        <begin position="679"/>
        <end position="697"/>
    </location>
</feature>
<evidence type="ECO:0000256" key="5">
    <source>
        <dbReference type="ARBA" id="ARBA00022692"/>
    </source>
</evidence>
<feature type="compositionally biased region" description="Polar residues" evidence="12">
    <location>
        <begin position="712"/>
        <end position="721"/>
    </location>
</feature>
<dbReference type="EMBL" id="JAWRVG010000059">
    <property type="protein sequence ID" value="KAK4062667.1"/>
    <property type="molecule type" value="Genomic_DNA"/>
</dbReference>
<evidence type="ECO:0000256" key="10">
    <source>
        <dbReference type="RuleBase" id="RU366035"/>
    </source>
</evidence>
<organism evidence="13 14">
    <name type="scientific">Trichoderma aggressivum f. europaeum</name>
    <dbReference type="NCBI Taxonomy" id="173218"/>
    <lineage>
        <taxon>Eukaryota</taxon>
        <taxon>Fungi</taxon>
        <taxon>Dikarya</taxon>
        <taxon>Ascomycota</taxon>
        <taxon>Pezizomycotina</taxon>
        <taxon>Sordariomycetes</taxon>
        <taxon>Hypocreomycetidae</taxon>
        <taxon>Hypocreales</taxon>
        <taxon>Hypocreaceae</taxon>
        <taxon>Trichoderma</taxon>
    </lineage>
</organism>
<evidence type="ECO:0000256" key="11">
    <source>
        <dbReference type="SAM" id="Coils"/>
    </source>
</evidence>